<dbReference type="VEuPathDB" id="VectorBase:GAUT024926"/>
<evidence type="ECO:0000313" key="1">
    <source>
        <dbReference type="EnsemblMetazoa" id="GAUT024926-PA"/>
    </source>
</evidence>
<keyword evidence="2" id="KW-1185">Reference proteome</keyword>
<reference evidence="1" key="1">
    <citation type="submission" date="2020-05" db="UniProtKB">
        <authorList>
            <consortium name="EnsemblMetazoa"/>
        </authorList>
    </citation>
    <scope>IDENTIFICATION</scope>
    <source>
        <strain evidence="1">TTRI</strain>
    </source>
</reference>
<dbReference type="Proteomes" id="UP000078200">
    <property type="component" value="Unassembled WGS sequence"/>
</dbReference>
<protein>
    <submittedName>
        <fullName evidence="1">Uncharacterized protein</fullName>
    </submittedName>
</protein>
<accession>A0A1A9V3W8</accession>
<dbReference type="EnsemblMetazoa" id="GAUT024926-RA">
    <property type="protein sequence ID" value="GAUT024926-PA"/>
    <property type="gene ID" value="GAUT024926"/>
</dbReference>
<proteinExistence type="predicted"/>
<organism evidence="1 2">
    <name type="scientific">Glossina austeni</name>
    <name type="common">Savannah tsetse fly</name>
    <dbReference type="NCBI Taxonomy" id="7395"/>
    <lineage>
        <taxon>Eukaryota</taxon>
        <taxon>Metazoa</taxon>
        <taxon>Ecdysozoa</taxon>
        <taxon>Arthropoda</taxon>
        <taxon>Hexapoda</taxon>
        <taxon>Insecta</taxon>
        <taxon>Pterygota</taxon>
        <taxon>Neoptera</taxon>
        <taxon>Endopterygota</taxon>
        <taxon>Diptera</taxon>
        <taxon>Brachycera</taxon>
        <taxon>Muscomorpha</taxon>
        <taxon>Hippoboscoidea</taxon>
        <taxon>Glossinidae</taxon>
        <taxon>Glossina</taxon>
    </lineage>
</organism>
<name>A0A1A9V3W8_GLOAU</name>
<dbReference type="AlphaFoldDB" id="A0A1A9V3W8"/>
<sequence length="81" mass="9214">MEAWKQIMWNIKERSRRSVSIAVAAAAVQLLGAAFKNTLCLTVAYIGFLFTQQTIQNDCQDRHYILRLQSTYLSTKAFAQA</sequence>
<evidence type="ECO:0000313" key="2">
    <source>
        <dbReference type="Proteomes" id="UP000078200"/>
    </source>
</evidence>